<keyword evidence="3 8" id="KW-0418">Kinase</keyword>
<dbReference type="GO" id="GO:0016301">
    <property type="term" value="F:kinase activity"/>
    <property type="evidence" value="ECO:0007669"/>
    <property type="project" value="UniProtKB-KW"/>
</dbReference>
<dbReference type="PROSITE" id="PS00108">
    <property type="entry name" value="PROTEIN_KINASE_ST"/>
    <property type="match status" value="1"/>
</dbReference>
<dbReference type="InterPro" id="IPR011009">
    <property type="entry name" value="Kinase-like_dom_sf"/>
</dbReference>
<accession>A0ABW0RZY9</accession>
<evidence type="ECO:0000256" key="2">
    <source>
        <dbReference type="ARBA" id="ARBA00022741"/>
    </source>
</evidence>
<evidence type="ECO:0000313" key="9">
    <source>
        <dbReference type="Proteomes" id="UP001596086"/>
    </source>
</evidence>
<dbReference type="PANTHER" id="PTHR43289:SF6">
    <property type="entry name" value="SERINE_THREONINE-PROTEIN KINASE NEKL-3"/>
    <property type="match status" value="1"/>
</dbReference>
<feature type="domain" description="Protein kinase" evidence="7">
    <location>
        <begin position="126"/>
        <end position="413"/>
    </location>
</feature>
<dbReference type="RefSeq" id="WP_379770061.1">
    <property type="nucleotide sequence ID" value="NZ_JBHSMZ010000006.1"/>
</dbReference>
<evidence type="ECO:0000256" key="4">
    <source>
        <dbReference type="ARBA" id="ARBA00022840"/>
    </source>
</evidence>
<evidence type="ECO:0000313" key="8">
    <source>
        <dbReference type="EMBL" id="MFC5548828.1"/>
    </source>
</evidence>
<proteinExistence type="predicted"/>
<keyword evidence="2 5" id="KW-0547">Nucleotide-binding</keyword>
<keyword evidence="4 5" id="KW-0067">ATP-binding</keyword>
<dbReference type="SUPFAM" id="SSF56112">
    <property type="entry name" value="Protein kinase-like (PK-like)"/>
    <property type="match status" value="1"/>
</dbReference>
<dbReference type="Proteomes" id="UP001596086">
    <property type="component" value="Unassembled WGS sequence"/>
</dbReference>
<dbReference type="PROSITE" id="PS50011">
    <property type="entry name" value="PROTEIN_KINASE_DOM"/>
    <property type="match status" value="1"/>
</dbReference>
<dbReference type="InterPro" id="IPR017441">
    <property type="entry name" value="Protein_kinase_ATP_BS"/>
</dbReference>
<name>A0ABW0RZY9_9BURK</name>
<evidence type="ECO:0000256" key="1">
    <source>
        <dbReference type="ARBA" id="ARBA00022679"/>
    </source>
</evidence>
<sequence length="695" mass="73470">MDSLDHAIRQLQSGALPRTEFFAQVDRVLENAPESVGRLLEVLSEGHARKPLAADVYTELQHRIERLAVARQPRAGDDTIVQTRPDGATMRAPPASQAPRGAPDDNEFEPEPERMKGVGDTLNNRFVLEECIGFGGMGTVYKALDLRKIEASDRKPYIAIKVLNVQFRGHPKSLIALQREARKAQELAHPNIVSVYDFDRDGPMVYLTMEYLKGKALSQVLRAPGFAGMAWKDVLPIVNGMGKALAYAHARGFVHCDFKPGNVVLTDSGNVKVIDFGIARVFQKTEDDADATVFDPGSLGALTPAYASPEMLEHLDPDPRDDIYALGSIAYELLTGQRPYNGVSALQARGAVMKLQRPARLGRAPWHALKCALALERKARTPSVDRFLEEFGKGDGTRRAGALAGAVGGIAVLAGLGMLGWHYLGGVPHAPAPAAAPDGQSAAAPPPSSAEQASTAAPPLQAPAPVPAPTPAALAAVLAKIPCAALAGSVDGHALSVRGLLSDPPGLAGLKEQLAAMPGVASVSLDAGQVDRAKCPVISAFAPYWSAYRLAGGGAALRLAGTHGPDGRLSEGDSLMVDVTTTAADSYIAVDYYSLDGNVTHLLPNARARDNRAPPNYTATVGSLGEWGIGKPFGAELVVLVTTPEPLLDGLRPVSEPAAAYLSDVAARLAQIRARSGPGKVAVEFLQINTSPRRR</sequence>
<comment type="caution">
    <text evidence="8">The sequence shown here is derived from an EMBL/GenBank/DDBJ whole genome shotgun (WGS) entry which is preliminary data.</text>
</comment>
<dbReference type="PANTHER" id="PTHR43289">
    <property type="entry name" value="MITOGEN-ACTIVATED PROTEIN KINASE KINASE KINASE 20-RELATED"/>
    <property type="match status" value="1"/>
</dbReference>
<dbReference type="Gene3D" id="3.30.200.20">
    <property type="entry name" value="Phosphorylase Kinase, domain 1"/>
    <property type="match status" value="1"/>
</dbReference>
<feature type="region of interest" description="Disordered" evidence="6">
    <location>
        <begin position="434"/>
        <end position="464"/>
    </location>
</feature>
<dbReference type="InterPro" id="IPR008271">
    <property type="entry name" value="Ser/Thr_kinase_AS"/>
</dbReference>
<evidence type="ECO:0000256" key="6">
    <source>
        <dbReference type="SAM" id="MobiDB-lite"/>
    </source>
</evidence>
<protein>
    <submittedName>
        <fullName evidence="8">Protein kinase</fullName>
    </submittedName>
</protein>
<dbReference type="Gene3D" id="1.10.510.10">
    <property type="entry name" value="Transferase(Phosphotransferase) domain 1"/>
    <property type="match status" value="1"/>
</dbReference>
<organism evidence="8 9">
    <name type="scientific">Massilia aerilata</name>
    <dbReference type="NCBI Taxonomy" id="453817"/>
    <lineage>
        <taxon>Bacteria</taxon>
        <taxon>Pseudomonadati</taxon>
        <taxon>Pseudomonadota</taxon>
        <taxon>Betaproteobacteria</taxon>
        <taxon>Burkholderiales</taxon>
        <taxon>Oxalobacteraceae</taxon>
        <taxon>Telluria group</taxon>
        <taxon>Massilia</taxon>
    </lineage>
</organism>
<feature type="binding site" evidence="5">
    <location>
        <position position="161"/>
    </location>
    <ligand>
        <name>ATP</name>
        <dbReference type="ChEBI" id="CHEBI:30616"/>
    </ligand>
</feature>
<feature type="compositionally biased region" description="Low complexity" evidence="6">
    <location>
        <begin position="434"/>
        <end position="459"/>
    </location>
</feature>
<dbReference type="EMBL" id="JBHSMZ010000006">
    <property type="protein sequence ID" value="MFC5548828.1"/>
    <property type="molecule type" value="Genomic_DNA"/>
</dbReference>
<evidence type="ECO:0000259" key="7">
    <source>
        <dbReference type="PROSITE" id="PS50011"/>
    </source>
</evidence>
<gene>
    <name evidence="8" type="ORF">ACFPO9_09905</name>
</gene>
<evidence type="ECO:0000256" key="5">
    <source>
        <dbReference type="PROSITE-ProRule" id="PRU10141"/>
    </source>
</evidence>
<dbReference type="PROSITE" id="PS00107">
    <property type="entry name" value="PROTEIN_KINASE_ATP"/>
    <property type="match status" value="1"/>
</dbReference>
<keyword evidence="1" id="KW-0808">Transferase</keyword>
<dbReference type="InterPro" id="IPR025493">
    <property type="entry name" value="DUF4384"/>
</dbReference>
<keyword evidence="9" id="KW-1185">Reference proteome</keyword>
<evidence type="ECO:0000256" key="3">
    <source>
        <dbReference type="ARBA" id="ARBA00022777"/>
    </source>
</evidence>
<dbReference type="InterPro" id="IPR000719">
    <property type="entry name" value="Prot_kinase_dom"/>
</dbReference>
<dbReference type="Pfam" id="PF14326">
    <property type="entry name" value="DUF4384"/>
    <property type="match status" value="1"/>
</dbReference>
<reference evidence="9" key="1">
    <citation type="journal article" date="2019" name="Int. J. Syst. Evol. Microbiol.">
        <title>The Global Catalogue of Microorganisms (GCM) 10K type strain sequencing project: providing services to taxonomists for standard genome sequencing and annotation.</title>
        <authorList>
            <consortium name="The Broad Institute Genomics Platform"/>
            <consortium name="The Broad Institute Genome Sequencing Center for Infectious Disease"/>
            <person name="Wu L."/>
            <person name="Ma J."/>
        </authorList>
    </citation>
    <scope>NUCLEOTIDE SEQUENCE [LARGE SCALE GENOMIC DNA]</scope>
    <source>
        <strain evidence="9">CGMCC 4.5798</strain>
    </source>
</reference>
<feature type="region of interest" description="Disordered" evidence="6">
    <location>
        <begin position="78"/>
        <end position="116"/>
    </location>
</feature>
<dbReference type="CDD" id="cd14014">
    <property type="entry name" value="STKc_PknB_like"/>
    <property type="match status" value="1"/>
</dbReference>
<dbReference type="Pfam" id="PF00069">
    <property type="entry name" value="Pkinase"/>
    <property type="match status" value="1"/>
</dbReference>